<accession>A0A6N3FR50</accession>
<organism evidence="1">
    <name type="scientific">Parabacteroides merdae</name>
    <dbReference type="NCBI Taxonomy" id="46503"/>
    <lineage>
        <taxon>Bacteria</taxon>
        <taxon>Pseudomonadati</taxon>
        <taxon>Bacteroidota</taxon>
        <taxon>Bacteroidia</taxon>
        <taxon>Bacteroidales</taxon>
        <taxon>Tannerellaceae</taxon>
        <taxon>Parabacteroides</taxon>
    </lineage>
</organism>
<sequence>MMNEKFDTFPTNMFEMLGKIEKEDFCFRCSYYRVWYNGQVTRQGNGGFDVIGIVTDDILHVNVMDTGDLAEYTVSSFVMEKISLSRDCVLWSAFTNSPSQKIPTALSLFFKKGVLARVSITIDSPQMLIEMDGYPLETNSEKIDKKKYLIISIESNNTVTDGQALIVKANPVSKIDNFDFFLEHFGAKYYSYLTQEIPETEYFFLPYSEKLMNELLYITRQSGDDRFWEPDLELFYDAKLQVKEGTIVKMHKSWDFRIRRMNNR</sequence>
<dbReference type="AlphaFoldDB" id="A0A6N3FR50"/>
<dbReference type="EMBL" id="CACRUV010000032">
    <property type="protein sequence ID" value="VYU54947.1"/>
    <property type="molecule type" value="Genomic_DNA"/>
</dbReference>
<proteinExistence type="predicted"/>
<name>A0A6N3FR50_9BACT</name>
<dbReference type="RefSeq" id="WP_046452601.1">
    <property type="nucleotide sequence ID" value="NZ_BAABZJ010000001.1"/>
</dbReference>
<evidence type="ECO:0000313" key="1">
    <source>
        <dbReference type="EMBL" id="VYU54947.1"/>
    </source>
</evidence>
<gene>
    <name evidence="1" type="ORF">PMLFYP103_02563</name>
</gene>
<reference evidence="1" key="1">
    <citation type="submission" date="2019-11" db="EMBL/GenBank/DDBJ databases">
        <authorList>
            <person name="Feng L."/>
        </authorList>
    </citation>
    <scope>NUCLEOTIDE SEQUENCE</scope>
    <source>
        <strain evidence="1">PmerdaeLFYP103</strain>
    </source>
</reference>
<protein>
    <submittedName>
        <fullName evidence="1">Uncharacterized protein</fullName>
    </submittedName>
</protein>